<dbReference type="Proteomes" id="UP000236569">
    <property type="component" value="Unassembled WGS sequence"/>
</dbReference>
<evidence type="ECO:0000313" key="1">
    <source>
        <dbReference type="EMBL" id="GBF06543.1"/>
    </source>
</evidence>
<comment type="caution">
    <text evidence="1">The sequence shown here is derived from an EMBL/GenBank/DDBJ whole genome shotgun (WGS) entry which is preliminary data.</text>
</comment>
<protein>
    <submittedName>
        <fullName evidence="1">Uncharacterized protein</fullName>
    </submittedName>
</protein>
<dbReference type="EMBL" id="BFAG01000009">
    <property type="protein sequence ID" value="GBF06543.1"/>
    <property type="molecule type" value="Genomic_DNA"/>
</dbReference>
<reference evidence="2" key="1">
    <citation type="submission" date="2018-01" db="EMBL/GenBank/DDBJ databases">
        <title>Draft Genome Sequence of the Radioresistant Bacterium Deinococcus aerius TR0125, Isolated from the Higher Atmosphere above Japan.</title>
        <authorList>
            <person name="Satoh K."/>
            <person name="Arai H."/>
            <person name="Sanzen T."/>
            <person name="Kawaguchi Y."/>
            <person name="Hayashi H."/>
            <person name="Yokobori S."/>
            <person name="Yamagishi A."/>
            <person name="Oono Y."/>
            <person name="Narumi I."/>
        </authorList>
    </citation>
    <scope>NUCLEOTIDE SEQUENCE [LARGE SCALE GENOMIC DNA]</scope>
    <source>
        <strain evidence="2">TR0125</strain>
    </source>
</reference>
<name>A0A2I9CWY3_9DEIO</name>
<sequence length="172" mass="18467">MLRNVSAPRALAWGVTRAANEDDPQALLHAEGERLARRLAQTLGGGEADVARAHLLGLSLAVNLVNALIPTVEQVTRHAGRPLHAHLIGDERGRAVIETVTLDGERHTRLPVDDLLDSALYRAGRLHPTVAAHLSEAMTGSEHHATRALAACLKSAPVLDAIRRQLTALLQK</sequence>
<dbReference type="AlphaFoldDB" id="A0A2I9CWY3"/>
<keyword evidence="2" id="KW-1185">Reference proteome</keyword>
<accession>A0A2I9CWY3</accession>
<organism evidence="1 2">
    <name type="scientific">Deinococcus aerius</name>
    <dbReference type="NCBI Taxonomy" id="200253"/>
    <lineage>
        <taxon>Bacteria</taxon>
        <taxon>Thermotogati</taxon>
        <taxon>Deinococcota</taxon>
        <taxon>Deinococci</taxon>
        <taxon>Deinococcales</taxon>
        <taxon>Deinococcaceae</taxon>
        <taxon>Deinococcus</taxon>
    </lineage>
</organism>
<proteinExistence type="predicted"/>
<evidence type="ECO:0000313" key="2">
    <source>
        <dbReference type="Proteomes" id="UP000236569"/>
    </source>
</evidence>
<gene>
    <name evidence="1" type="ORF">DAERI_090129</name>
</gene>